<keyword evidence="2" id="KW-0964">Secreted</keyword>
<evidence type="ECO:0000313" key="4">
    <source>
        <dbReference type="EMBL" id="MCP8999098.1"/>
    </source>
</evidence>
<gene>
    <name evidence="4" type="ORF">NFC73_04995</name>
</gene>
<dbReference type="InterPro" id="IPR001343">
    <property type="entry name" value="Hemolysn_Ca-bd"/>
</dbReference>
<comment type="caution">
    <text evidence="4">The sequence shown here is derived from an EMBL/GenBank/DDBJ whole genome shotgun (WGS) entry which is preliminary data.</text>
</comment>
<dbReference type="PANTHER" id="PTHR38340:SF1">
    <property type="entry name" value="S-LAYER PROTEIN"/>
    <property type="match status" value="1"/>
</dbReference>
<protein>
    <recommendedName>
        <fullName evidence="6">Hemolysin-type calcium-binding repeat-containing protein</fullName>
    </recommendedName>
</protein>
<dbReference type="InterPro" id="IPR018511">
    <property type="entry name" value="Hemolysin-typ_Ca-bd_CS"/>
</dbReference>
<name>A0ABT1LN26_9MICC</name>
<dbReference type="PROSITE" id="PS00330">
    <property type="entry name" value="HEMOLYSIN_CALCIUM"/>
    <property type="match status" value="3"/>
</dbReference>
<comment type="subcellular location">
    <subcellularLocation>
        <location evidence="1">Secreted</location>
    </subcellularLocation>
</comment>
<evidence type="ECO:0000313" key="5">
    <source>
        <dbReference type="Proteomes" id="UP001524318"/>
    </source>
</evidence>
<sequence length="327" mass="32837">MKTSDTPRNDTLVGITAKDRKQPGYQRTSVHVIAIATLITGSALVGTVPAQAATATSVGVSGGVLNVNAAPGAANRITISQSGSSFAIRDGGGPLSAGSACTAYPIFGLVMCPSSGVTKVSVRLGDKNDTLTVNFSGPVEAFGDDGNDVLVTGSGDDILDGGLGADKINGGAGKDTVDYHIRNAPLLVRLDGSASSGESGELDTVGTDVENIEGGHLGDTLIGNDQGNRIRGYEGNDVIEGQGGKDSLTGGNDNDRVDGGSEDDTLAGSNDNDIVTGGPGNDVIKGNSGNDILNGQDGVGYTDTLDGGNQIDMCAADFLDTKTACEN</sequence>
<proteinExistence type="predicted"/>
<dbReference type="EMBL" id="JANCLV010000002">
    <property type="protein sequence ID" value="MCP8999098.1"/>
    <property type="molecule type" value="Genomic_DNA"/>
</dbReference>
<evidence type="ECO:0000256" key="3">
    <source>
        <dbReference type="SAM" id="MobiDB-lite"/>
    </source>
</evidence>
<dbReference type="PRINTS" id="PR00313">
    <property type="entry name" value="CABNDNGRPT"/>
</dbReference>
<feature type="region of interest" description="Disordered" evidence="3">
    <location>
        <begin position="214"/>
        <end position="289"/>
    </location>
</feature>
<dbReference type="RefSeq" id="WP_254748115.1">
    <property type="nucleotide sequence ID" value="NZ_JANCLV010000002.1"/>
</dbReference>
<reference evidence="4 5" key="1">
    <citation type="submission" date="2022-06" db="EMBL/GenBank/DDBJ databases">
        <title>Pseudarthrobacter sp. strain RMG13 Genome sequencing and assembly.</title>
        <authorList>
            <person name="Kim I."/>
        </authorList>
    </citation>
    <scope>NUCLEOTIDE SEQUENCE [LARGE SCALE GENOMIC DNA]</scope>
    <source>
        <strain evidence="4 5">RMG13</strain>
    </source>
</reference>
<dbReference type="PANTHER" id="PTHR38340">
    <property type="entry name" value="S-LAYER PROTEIN"/>
    <property type="match status" value="1"/>
</dbReference>
<organism evidence="4 5">
    <name type="scientific">Pseudarthrobacter humi</name>
    <dbReference type="NCBI Taxonomy" id="2952523"/>
    <lineage>
        <taxon>Bacteria</taxon>
        <taxon>Bacillati</taxon>
        <taxon>Actinomycetota</taxon>
        <taxon>Actinomycetes</taxon>
        <taxon>Micrococcales</taxon>
        <taxon>Micrococcaceae</taxon>
        <taxon>Pseudarthrobacter</taxon>
    </lineage>
</organism>
<evidence type="ECO:0000256" key="2">
    <source>
        <dbReference type="ARBA" id="ARBA00022525"/>
    </source>
</evidence>
<evidence type="ECO:0008006" key="6">
    <source>
        <dbReference type="Google" id="ProtNLM"/>
    </source>
</evidence>
<dbReference type="Pfam" id="PF00353">
    <property type="entry name" value="HemolysinCabind"/>
    <property type="match status" value="3"/>
</dbReference>
<accession>A0ABT1LN26</accession>
<dbReference type="SUPFAM" id="SSF51120">
    <property type="entry name" value="beta-Roll"/>
    <property type="match status" value="2"/>
</dbReference>
<dbReference type="Gene3D" id="2.150.10.10">
    <property type="entry name" value="Serralysin-like metalloprotease, C-terminal"/>
    <property type="match status" value="3"/>
</dbReference>
<dbReference type="InterPro" id="IPR050557">
    <property type="entry name" value="RTX_toxin/Mannuronan_C5-epim"/>
</dbReference>
<dbReference type="Proteomes" id="UP001524318">
    <property type="component" value="Unassembled WGS sequence"/>
</dbReference>
<keyword evidence="5" id="KW-1185">Reference proteome</keyword>
<dbReference type="InterPro" id="IPR011049">
    <property type="entry name" value="Serralysin-like_metalloprot_C"/>
</dbReference>
<evidence type="ECO:0000256" key="1">
    <source>
        <dbReference type="ARBA" id="ARBA00004613"/>
    </source>
</evidence>